<dbReference type="SUPFAM" id="SSF53098">
    <property type="entry name" value="Ribonuclease H-like"/>
    <property type="match status" value="1"/>
</dbReference>
<feature type="domain" description="Transposase IS4-like" evidence="1">
    <location>
        <begin position="140"/>
        <end position="296"/>
    </location>
</feature>
<dbReference type="InterPro" id="IPR012337">
    <property type="entry name" value="RNaseH-like_sf"/>
</dbReference>
<sequence>MATPPLYRQLLGQLGQWIVPKDFRHLKNCAEIVAAILESESACASHWIPYLSHRDCQARSHMERLSYFMNNPAISAQVLYVPLIKQFLKEWTGQELILVIDTSMFWDTYCLIEVCVAWGGRSITLAQTVIKHGSSTISFEQYLPVLEAAKSRLPTDAKPTLLADRGFEHGELMRWLTAQQWNWGIRVKSHLQITLASGKTQSLKELFPPKDQVYLFSGVKVLGDVECNLGTANCRGVKEPWAVLTNTPLSLQTFQLYGKRFGGIEPRFKDYKSGTFDILRSKIRDAKALSNLLMMIEIAEILAIRLGLIVIKTRSRSKIDWHGERGLSLLQLGIRAMKSLCHQARLIPLLTPIPWVKIPPACASIKKLAKLERRIEFSKVMSFSY</sequence>
<dbReference type="GO" id="GO:0003677">
    <property type="term" value="F:DNA binding"/>
    <property type="evidence" value="ECO:0007669"/>
    <property type="project" value="InterPro"/>
</dbReference>
<evidence type="ECO:0000259" key="1">
    <source>
        <dbReference type="Pfam" id="PF01609"/>
    </source>
</evidence>
<dbReference type="Pfam" id="PF01609">
    <property type="entry name" value="DDE_Tnp_1"/>
    <property type="match status" value="1"/>
</dbReference>
<evidence type="ECO:0000313" key="3">
    <source>
        <dbReference type="Proteomes" id="UP000010478"/>
    </source>
</evidence>
<accession>K9VQR8</accession>
<keyword evidence="3" id="KW-1185">Reference proteome</keyword>
<proteinExistence type="predicted"/>
<dbReference type="OrthoDB" id="5558563at2"/>
<name>K9VQR8_9CYAN</name>
<dbReference type="GO" id="GO:0006313">
    <property type="term" value="P:DNA transposition"/>
    <property type="evidence" value="ECO:0007669"/>
    <property type="project" value="InterPro"/>
</dbReference>
<dbReference type="RefSeq" id="WP_015211613.1">
    <property type="nucleotide sequence ID" value="NC_019763.1"/>
</dbReference>
<dbReference type="InterPro" id="IPR002559">
    <property type="entry name" value="Transposase_11"/>
</dbReference>
<dbReference type="EMBL" id="CP003615">
    <property type="protein sequence ID" value="AFZ10438.1"/>
    <property type="molecule type" value="Genomic_DNA"/>
</dbReference>
<reference evidence="2 3" key="1">
    <citation type="submission" date="2012-05" db="EMBL/GenBank/DDBJ databases">
        <title>Finished plasmid 1 of genome of Oscillatoria sp. PCC 7112.</title>
        <authorList>
            <consortium name="US DOE Joint Genome Institute"/>
            <person name="Gugger M."/>
            <person name="Coursin T."/>
            <person name="Rippka R."/>
            <person name="Tandeau De Marsac N."/>
            <person name="Huntemann M."/>
            <person name="Wei C.-L."/>
            <person name="Han J."/>
            <person name="Detter J.C."/>
            <person name="Han C."/>
            <person name="Tapia R."/>
            <person name="Davenport K."/>
            <person name="Daligault H."/>
            <person name="Erkkila T."/>
            <person name="Gu W."/>
            <person name="Munk A.C.C."/>
            <person name="Teshima H."/>
            <person name="Xu Y."/>
            <person name="Chain P."/>
            <person name="Chen A."/>
            <person name="Krypides N."/>
            <person name="Mavromatis K."/>
            <person name="Markowitz V."/>
            <person name="Szeto E."/>
            <person name="Ivanova N."/>
            <person name="Mikhailova N."/>
            <person name="Ovchinnikova G."/>
            <person name="Pagani I."/>
            <person name="Pati A."/>
            <person name="Goodwin L."/>
            <person name="Peters L."/>
            <person name="Pitluck S."/>
            <person name="Woyke T."/>
            <person name="Kerfeld C."/>
        </authorList>
    </citation>
    <scope>NUCLEOTIDE SEQUENCE [LARGE SCALE GENOMIC DNA]</scope>
    <source>
        <strain evidence="2 3">PCC 7112</strain>
        <plasmid evidence="2 3">pOSC7112.01</plasmid>
    </source>
</reference>
<gene>
    <name evidence="2" type="ORF">Osc7112_6262</name>
</gene>
<dbReference type="KEGG" id="oni:Osc7112_6262"/>
<evidence type="ECO:0000313" key="2">
    <source>
        <dbReference type="EMBL" id="AFZ10438.1"/>
    </source>
</evidence>
<dbReference type="GO" id="GO:0004803">
    <property type="term" value="F:transposase activity"/>
    <property type="evidence" value="ECO:0007669"/>
    <property type="project" value="InterPro"/>
</dbReference>
<keyword evidence="2" id="KW-0614">Plasmid</keyword>
<organism evidence="2 3">
    <name type="scientific">Phormidium nigroviride PCC 7112</name>
    <dbReference type="NCBI Taxonomy" id="179408"/>
    <lineage>
        <taxon>Bacteria</taxon>
        <taxon>Bacillati</taxon>
        <taxon>Cyanobacteriota</taxon>
        <taxon>Cyanophyceae</taxon>
        <taxon>Oscillatoriophycideae</taxon>
        <taxon>Oscillatoriales</taxon>
        <taxon>Oscillatoriaceae</taxon>
        <taxon>Phormidium</taxon>
    </lineage>
</organism>
<dbReference type="AlphaFoldDB" id="K9VQR8"/>
<dbReference type="HOGENOM" id="CLU_059723_1_0_3"/>
<geneLocation type="plasmid" evidence="2 3">
    <name>pOSC7112.01</name>
</geneLocation>
<dbReference type="Proteomes" id="UP000010478">
    <property type="component" value="Plasmid pOSC7112.01"/>
</dbReference>
<protein>
    <submittedName>
        <fullName evidence="2">Transposase, IS4 family</fullName>
    </submittedName>
</protein>